<proteinExistence type="predicted"/>
<reference evidence="1" key="1">
    <citation type="submission" date="2016-03" db="EMBL/GenBank/DDBJ databases">
        <authorList>
            <person name="Ploux O."/>
        </authorList>
    </citation>
    <scope>NUCLEOTIDE SEQUENCE</scope>
    <source>
        <strain evidence="1">UC10</strain>
    </source>
</reference>
<name>A0A1Y5P511_9MYCO</name>
<protein>
    <recommendedName>
        <fullName evidence="2">Tail terminator</fullName>
    </recommendedName>
</protein>
<sequence length="149" mass="15933">MTAPLTADYKAINAVSFAIAWYRPIAATAGSLGAKLWVAGQPKPYRAITRVTGGRTDDTDYPTLRIHTFIDSAANSYSAGMAEVDKTDARALQLVHNPGLDTVMPDGSVAHCDWAELTEAAHEEDYGAESVVLRFVSELKLGISLVPAP</sequence>
<evidence type="ECO:0008006" key="2">
    <source>
        <dbReference type="Google" id="ProtNLM"/>
    </source>
</evidence>
<accession>A0A1Y5P511</accession>
<organism evidence="1">
    <name type="scientific">uncultured Mycobacterium sp</name>
    <dbReference type="NCBI Taxonomy" id="171292"/>
    <lineage>
        <taxon>Bacteria</taxon>
        <taxon>Bacillati</taxon>
        <taxon>Actinomycetota</taxon>
        <taxon>Actinomycetes</taxon>
        <taxon>Mycobacteriales</taxon>
        <taxon>Mycobacteriaceae</taxon>
        <taxon>Mycobacterium</taxon>
        <taxon>environmental samples</taxon>
    </lineage>
</organism>
<dbReference type="EMBL" id="FLQS01000010">
    <property type="protein sequence ID" value="SBS73775.1"/>
    <property type="molecule type" value="Genomic_DNA"/>
</dbReference>
<dbReference type="AlphaFoldDB" id="A0A1Y5P511"/>
<evidence type="ECO:0000313" key="1">
    <source>
        <dbReference type="EMBL" id="SBS73775.1"/>
    </source>
</evidence>
<gene>
    <name evidence="1" type="ORF">MHPYR_180055</name>
</gene>